<dbReference type="EMBL" id="JMPJ01000053">
    <property type="protein sequence ID" value="KFC80917.1"/>
    <property type="molecule type" value="Genomic_DNA"/>
</dbReference>
<feature type="transmembrane region" description="Helical" evidence="6">
    <location>
        <begin position="22"/>
        <end position="42"/>
    </location>
</feature>
<keyword evidence="3 6" id="KW-0812">Transmembrane</keyword>
<evidence type="ECO:0000256" key="1">
    <source>
        <dbReference type="ARBA" id="ARBA00004141"/>
    </source>
</evidence>
<dbReference type="GO" id="GO:0016020">
    <property type="term" value="C:membrane"/>
    <property type="evidence" value="ECO:0007669"/>
    <property type="project" value="UniProtKB-SubCell"/>
</dbReference>
<keyword evidence="4 6" id="KW-1133">Transmembrane helix</keyword>
<evidence type="ECO:0000259" key="7">
    <source>
        <dbReference type="PROSITE" id="PS50850"/>
    </source>
</evidence>
<accession>A0A085GB22</accession>
<feature type="transmembrane region" description="Helical" evidence="6">
    <location>
        <begin position="352"/>
        <end position="369"/>
    </location>
</feature>
<evidence type="ECO:0000256" key="5">
    <source>
        <dbReference type="ARBA" id="ARBA00023136"/>
    </source>
</evidence>
<dbReference type="InterPro" id="IPR011701">
    <property type="entry name" value="MFS"/>
</dbReference>
<name>A0A085GB22_EWIA3</name>
<feature type="transmembrane region" description="Helical" evidence="6">
    <location>
        <begin position="505"/>
        <end position="523"/>
    </location>
</feature>
<feature type="transmembrane region" description="Helical" evidence="6">
    <location>
        <begin position="95"/>
        <end position="112"/>
    </location>
</feature>
<feature type="transmembrane region" description="Helical" evidence="6">
    <location>
        <begin position="321"/>
        <end position="345"/>
    </location>
</feature>
<organism evidence="8 9">
    <name type="scientific">Ewingella americana (strain ATCC 33852 / DSM 4580 / CCUG 14506 / JCM 5911 / LMG 7869 / NCTC 12157 / CDC 1468-78)</name>
    <dbReference type="NCBI Taxonomy" id="910964"/>
    <lineage>
        <taxon>Bacteria</taxon>
        <taxon>Pseudomonadati</taxon>
        <taxon>Pseudomonadota</taxon>
        <taxon>Gammaproteobacteria</taxon>
        <taxon>Enterobacterales</taxon>
        <taxon>Yersiniaceae</taxon>
        <taxon>Ewingella</taxon>
    </lineage>
</organism>
<dbReference type="PANTHER" id="PTHR42718:SF9">
    <property type="entry name" value="MAJOR FACILITATOR SUPERFAMILY MULTIDRUG TRANSPORTER MFSC"/>
    <property type="match status" value="1"/>
</dbReference>
<feature type="transmembrane region" description="Helical" evidence="6">
    <location>
        <begin position="154"/>
        <end position="175"/>
    </location>
</feature>
<comment type="caution">
    <text evidence="8">The sequence shown here is derived from an EMBL/GenBank/DDBJ whole genome shotgun (WGS) entry which is preliminary data.</text>
</comment>
<reference evidence="8 9" key="1">
    <citation type="submission" date="2014-05" db="EMBL/GenBank/DDBJ databases">
        <title>ATOL: Assembling a taxonomically balanced genome-scale reconstruction of the evolutionary history of the Enterobacteriaceae.</title>
        <authorList>
            <person name="Plunkett G.III."/>
            <person name="Neeno-Eckwall E.C."/>
            <person name="Glasner J.D."/>
            <person name="Perna N.T."/>
        </authorList>
    </citation>
    <scope>NUCLEOTIDE SEQUENCE [LARGE SCALE GENOMIC DNA]</scope>
    <source>
        <strain evidence="8 9">ATCC 33852</strain>
    </source>
</reference>
<dbReference type="AlphaFoldDB" id="A0A085GB22"/>
<keyword evidence="5 6" id="KW-0472">Membrane</keyword>
<feature type="transmembrane region" description="Helical" evidence="6">
    <location>
        <begin position="118"/>
        <end position="142"/>
    </location>
</feature>
<feature type="transmembrane region" description="Helical" evidence="6">
    <location>
        <begin position="289"/>
        <end position="309"/>
    </location>
</feature>
<feature type="domain" description="Major facilitator superfamily (MFS) profile" evidence="7">
    <location>
        <begin position="25"/>
        <end position="527"/>
    </location>
</feature>
<dbReference type="SUPFAM" id="SSF103473">
    <property type="entry name" value="MFS general substrate transporter"/>
    <property type="match status" value="1"/>
</dbReference>
<evidence type="ECO:0000256" key="6">
    <source>
        <dbReference type="SAM" id="Phobius"/>
    </source>
</evidence>
<dbReference type="Proteomes" id="UP000028640">
    <property type="component" value="Unassembled WGS sequence"/>
</dbReference>
<evidence type="ECO:0000256" key="2">
    <source>
        <dbReference type="ARBA" id="ARBA00022448"/>
    </source>
</evidence>
<feature type="transmembrane region" description="Helical" evidence="6">
    <location>
        <begin position="216"/>
        <end position="236"/>
    </location>
</feature>
<dbReference type="InterPro" id="IPR036259">
    <property type="entry name" value="MFS_trans_sf"/>
</dbReference>
<dbReference type="GO" id="GO:0022857">
    <property type="term" value="F:transmembrane transporter activity"/>
    <property type="evidence" value="ECO:0007669"/>
    <property type="project" value="InterPro"/>
</dbReference>
<proteinExistence type="predicted"/>
<evidence type="ECO:0000313" key="8">
    <source>
        <dbReference type="EMBL" id="KFC80917.1"/>
    </source>
</evidence>
<feature type="transmembrane region" description="Helical" evidence="6">
    <location>
        <begin position="248"/>
        <end position="269"/>
    </location>
</feature>
<dbReference type="STRING" id="910964.GEAM_2239"/>
<protein>
    <submittedName>
        <fullName evidence="8">Inner membrane component of a tripartite multidrug resistance system</fullName>
    </submittedName>
</protein>
<evidence type="ECO:0000256" key="4">
    <source>
        <dbReference type="ARBA" id="ARBA00022989"/>
    </source>
</evidence>
<evidence type="ECO:0000256" key="3">
    <source>
        <dbReference type="ARBA" id="ARBA00022692"/>
    </source>
</evidence>
<keyword evidence="9" id="KW-1185">Reference proteome</keyword>
<comment type="subcellular location">
    <subcellularLocation>
        <location evidence="1">Membrane</location>
        <topology evidence="1">Multi-pass membrane protein</topology>
    </subcellularLocation>
</comment>
<dbReference type="eggNOG" id="COG0477">
    <property type="taxonomic scope" value="Bacteria"/>
</dbReference>
<dbReference type="PANTHER" id="PTHR42718">
    <property type="entry name" value="MAJOR FACILITATOR SUPERFAMILY MULTIDRUG TRANSPORTER MFSC"/>
    <property type="match status" value="1"/>
</dbReference>
<dbReference type="Gene3D" id="1.20.1250.20">
    <property type="entry name" value="MFS general substrate transporter like domains"/>
    <property type="match status" value="1"/>
</dbReference>
<dbReference type="Pfam" id="PF07690">
    <property type="entry name" value="MFS_1"/>
    <property type="match status" value="1"/>
</dbReference>
<gene>
    <name evidence="8" type="ORF">GEAM_2239</name>
</gene>
<dbReference type="PROSITE" id="PS50850">
    <property type="entry name" value="MFS"/>
    <property type="match status" value="1"/>
</dbReference>
<sequence length="536" mass="58046">MLMNGPAPGVSPPPAPPVAQPFTLRLIIGMVGVLIASLCSGLNDRVTDIALADVRGALSISSDQGSWLIGSYQAAEVAAMLIAPWLAMTFSIRRFAMATTAGFVLIAVIIPFSPNLPIFIALRVIQGAFGGALPPLLMTVALRFLPPHFKLYGLSAYALTATFGPNVATSLAALWTDAVGWQFVFWQIIPPCVLGIFMIGYGLPQDPLRLERFKQIDAVGMLTGCSGLALLVLTLQQGERLDWFNSPLITLMFFSAVVLLTLFVANEWYHPLPLFKLQMLRRHNLSHGLLTLFGLMLLFMSGSAIPSGYMAQVEGFRAVQFGPLALSVGLPQLLLAPLVAAVLNMRWIDSRWILAAGLTLLAVSCYWGSHLTSDWSRDNFYLIQAMQAFGQPMAVMPILMGATSVVQPMEGPFASAMFNVTRGMGSIFAGAMMETFLSHRQQQHSNILLNHVGSNSYLLSQPYDGAGGHLAPLNQDGSAISPELMQQFAGQVRQQTQVLALSDTYLAFIVVAAMLGLLTFVVAKRTYPPQSVMKQP</sequence>
<evidence type="ECO:0000313" key="9">
    <source>
        <dbReference type="Proteomes" id="UP000028640"/>
    </source>
</evidence>
<keyword evidence="2" id="KW-0813">Transport</keyword>
<feature type="transmembrane region" description="Helical" evidence="6">
    <location>
        <begin position="181"/>
        <end position="204"/>
    </location>
</feature>
<dbReference type="InterPro" id="IPR020846">
    <property type="entry name" value="MFS_dom"/>
</dbReference>